<feature type="region of interest" description="Disordered" evidence="8">
    <location>
        <begin position="661"/>
        <end position="685"/>
    </location>
</feature>
<dbReference type="PANTHER" id="PTHR24381">
    <property type="entry name" value="ZINC FINGER PROTEIN"/>
    <property type="match status" value="1"/>
</dbReference>
<dbReference type="SMART" id="SM00355">
    <property type="entry name" value="ZnF_C2H2"/>
    <property type="match status" value="11"/>
</dbReference>
<comment type="subcellular location">
    <subcellularLocation>
        <location evidence="1">Nucleus</location>
    </subcellularLocation>
</comment>
<feature type="region of interest" description="Disordered" evidence="8">
    <location>
        <begin position="207"/>
        <end position="294"/>
    </location>
</feature>
<accession>A0AAN9BJD8</accession>
<evidence type="ECO:0000256" key="7">
    <source>
        <dbReference type="PROSITE-ProRule" id="PRU00042"/>
    </source>
</evidence>
<sequence length="997" mass="113660">MYCKRCTKILDLNQTKDEKQIGFASVLTIACFCGEQNLVHTAQIRCTDNGDAAYVINIKAAISLEKTNMSIRKLHDFFTDLNIPCLPGSKKLMEKFIPVSTKPHTVRATNPLPTVITELVPHQAQHVKVNSITLTCPVSNTQTQRIPHFLTNNSFVSEDTERQGNDTVSNQFTIPSQIHPPDLRFQEGQIVLPALFSTVIEQQAGPDLSTISKPTEATVFDTDDDNSSDGDPEYFPIGGNSDVSSDGDTEEEEKMEQPVGKQSFAQSGEPSAVLKKPQQEQPIEAQPVNNNHTTGTFYDMFAGFVHAENNDDVSQEKTSSQDIQAAILPAESSFKIKSIQENSLTETKPQNSKSKLVKTKHQEKTTSQDIQAEVLPAESSLKTIQQNSITETSPQNSKSKRVKTKHEEKAALTQGVRPENCYDCQRCEFFFSSFKALYAHLVKVHGTDYARIQRSRFFPQDRAGRESRNHRNAASREKIPKTGADKESSIHSNSVPRRKMEEQDEHFTEPLGNESGNDISRDDVNASTEADDDKTRDESDDDKTREEESRETRHDSDTETVDNNKQPSVLSSTNRGKALRAKTHACRFCSRQFAFAAELRRHTLKHKREKTHTCEVCNKSFTYVGTLNRHKRLHTGERPYVCGTCDMKFVASFQLTTHIKTEHREGTEGTQKTRRGGRKKNYRSATVEKGDVIDDEKDEALIETEEVDDDFELQQSRKEVENNQLDINEKPFLNLLPKRMFECRVCSAKLPSVRSFGQHMKNHPEITDIYTCPQCDEKFRYIVHFYRHMLSVHNARPYRCKNCGQTFRQAASYKDHRRKHMGKRDRPFMCETCGNTFVRAVDLRRHERSHTNDRAFRCKVCSKAYLQLSHLIAHRRTHTGERPFMCHKCGKAFAEKTTLRFHYETHKEGQGKIECTGCGKWLKNQRTVAAHQESCSGVYRQRFGDYRDFVCEKCGKDCKRRQGINHHRKIGCKGTLLALPYNTVYYSGTSLLRPPKI</sequence>
<proteinExistence type="predicted"/>
<evidence type="ECO:0000256" key="4">
    <source>
        <dbReference type="ARBA" id="ARBA00022771"/>
    </source>
</evidence>
<feature type="domain" description="C2H2-type" evidence="9">
    <location>
        <begin position="640"/>
        <end position="668"/>
    </location>
</feature>
<feature type="compositionally biased region" description="Basic and acidic residues" evidence="8">
    <location>
        <begin position="462"/>
        <end position="489"/>
    </location>
</feature>
<feature type="compositionally biased region" description="Polar residues" evidence="8">
    <location>
        <begin position="341"/>
        <end position="354"/>
    </location>
</feature>
<feature type="compositionally biased region" description="Basic residues" evidence="8">
    <location>
        <begin position="672"/>
        <end position="682"/>
    </location>
</feature>
<dbReference type="PROSITE" id="PS00028">
    <property type="entry name" value="ZINC_FINGER_C2H2_1"/>
    <property type="match status" value="8"/>
</dbReference>
<dbReference type="GO" id="GO:0008270">
    <property type="term" value="F:zinc ion binding"/>
    <property type="evidence" value="ECO:0007669"/>
    <property type="project" value="UniProtKB-KW"/>
</dbReference>
<dbReference type="AlphaFoldDB" id="A0AAN9BJD8"/>
<feature type="domain" description="C2H2-type" evidence="9">
    <location>
        <begin position="798"/>
        <end position="825"/>
    </location>
</feature>
<dbReference type="FunFam" id="3.30.160.60:FF:000744">
    <property type="entry name" value="zinc finger E-box-binding homeobox 1"/>
    <property type="match status" value="1"/>
</dbReference>
<dbReference type="PROSITE" id="PS51257">
    <property type="entry name" value="PROKAR_LIPOPROTEIN"/>
    <property type="match status" value="1"/>
</dbReference>
<feature type="compositionally biased region" description="Basic and acidic residues" evidence="8">
    <location>
        <begin position="533"/>
        <end position="557"/>
    </location>
</feature>
<keyword evidence="3" id="KW-0677">Repeat</keyword>
<feature type="compositionally biased region" description="Basic and acidic residues" evidence="8">
    <location>
        <begin position="498"/>
        <end position="508"/>
    </location>
</feature>
<keyword evidence="11" id="KW-1185">Reference proteome</keyword>
<dbReference type="FunFam" id="3.30.160.60:FF:000446">
    <property type="entry name" value="Zinc finger protein"/>
    <property type="match status" value="1"/>
</dbReference>
<feature type="domain" description="C2H2-type" evidence="9">
    <location>
        <begin position="584"/>
        <end position="611"/>
    </location>
</feature>
<feature type="domain" description="C2H2-type" evidence="9">
    <location>
        <begin position="612"/>
        <end position="639"/>
    </location>
</feature>
<gene>
    <name evidence="10" type="ORF">V1264_017796</name>
</gene>
<dbReference type="Pfam" id="PF00096">
    <property type="entry name" value="zf-C2H2"/>
    <property type="match status" value="6"/>
</dbReference>
<feature type="compositionally biased region" description="Acidic residues" evidence="8">
    <location>
        <begin position="221"/>
        <end position="232"/>
    </location>
</feature>
<name>A0AAN9BJD8_9CAEN</name>
<evidence type="ECO:0000256" key="3">
    <source>
        <dbReference type="ARBA" id="ARBA00022737"/>
    </source>
</evidence>
<feature type="region of interest" description="Disordered" evidence="8">
    <location>
        <begin position="383"/>
        <end position="412"/>
    </location>
</feature>
<dbReference type="EMBL" id="JBAMIC010000007">
    <property type="protein sequence ID" value="KAK7106557.1"/>
    <property type="molecule type" value="Genomic_DNA"/>
</dbReference>
<dbReference type="FunFam" id="3.30.160.60:FF:001498">
    <property type="entry name" value="Zinc finger protein 404"/>
    <property type="match status" value="1"/>
</dbReference>
<feature type="domain" description="C2H2-type" evidence="9">
    <location>
        <begin position="770"/>
        <end position="798"/>
    </location>
</feature>
<evidence type="ECO:0000256" key="8">
    <source>
        <dbReference type="SAM" id="MobiDB-lite"/>
    </source>
</evidence>
<evidence type="ECO:0000256" key="1">
    <source>
        <dbReference type="ARBA" id="ARBA00004123"/>
    </source>
</evidence>
<dbReference type="Proteomes" id="UP001374579">
    <property type="component" value="Unassembled WGS sequence"/>
</dbReference>
<dbReference type="GO" id="GO:0000981">
    <property type="term" value="F:DNA-binding transcription factor activity, RNA polymerase II-specific"/>
    <property type="evidence" value="ECO:0007669"/>
    <property type="project" value="TreeGrafter"/>
</dbReference>
<feature type="domain" description="C2H2-type" evidence="9">
    <location>
        <begin position="884"/>
        <end position="911"/>
    </location>
</feature>
<feature type="domain" description="C2H2-type" evidence="9">
    <location>
        <begin position="828"/>
        <end position="855"/>
    </location>
</feature>
<keyword evidence="6" id="KW-0539">Nucleus</keyword>
<feature type="region of interest" description="Disordered" evidence="8">
    <location>
        <begin position="460"/>
        <end position="576"/>
    </location>
</feature>
<dbReference type="SUPFAM" id="SSF57667">
    <property type="entry name" value="beta-beta-alpha zinc fingers"/>
    <property type="match status" value="4"/>
</dbReference>
<dbReference type="InterPro" id="IPR036236">
    <property type="entry name" value="Znf_C2H2_sf"/>
</dbReference>
<reference evidence="10 11" key="1">
    <citation type="submission" date="2024-02" db="EMBL/GenBank/DDBJ databases">
        <title>Chromosome-scale genome assembly of the rough periwinkle Littorina saxatilis.</title>
        <authorList>
            <person name="De Jode A."/>
            <person name="Faria R."/>
            <person name="Formenti G."/>
            <person name="Sims Y."/>
            <person name="Smith T.P."/>
            <person name="Tracey A."/>
            <person name="Wood J.M.D."/>
            <person name="Zagrodzka Z.B."/>
            <person name="Johannesson K."/>
            <person name="Butlin R.K."/>
            <person name="Leder E.H."/>
        </authorList>
    </citation>
    <scope>NUCLEOTIDE SEQUENCE [LARGE SCALE GENOMIC DNA]</scope>
    <source>
        <strain evidence="10">Snail1</strain>
        <tissue evidence="10">Muscle</tissue>
    </source>
</reference>
<dbReference type="GO" id="GO:0000977">
    <property type="term" value="F:RNA polymerase II transcription regulatory region sequence-specific DNA binding"/>
    <property type="evidence" value="ECO:0007669"/>
    <property type="project" value="TreeGrafter"/>
</dbReference>
<evidence type="ECO:0000259" key="9">
    <source>
        <dbReference type="PROSITE" id="PS50157"/>
    </source>
</evidence>
<feature type="compositionally biased region" description="Acidic residues" evidence="8">
    <location>
        <begin position="245"/>
        <end position="254"/>
    </location>
</feature>
<dbReference type="GO" id="GO:0005634">
    <property type="term" value="C:nucleus"/>
    <property type="evidence" value="ECO:0007669"/>
    <property type="project" value="UniProtKB-SubCell"/>
</dbReference>
<evidence type="ECO:0000256" key="6">
    <source>
        <dbReference type="ARBA" id="ARBA00023242"/>
    </source>
</evidence>
<dbReference type="PROSITE" id="PS50157">
    <property type="entry name" value="ZINC_FINGER_C2H2_2"/>
    <property type="match status" value="9"/>
</dbReference>
<dbReference type="FunFam" id="3.30.160.60:FF:002460">
    <property type="entry name" value="Zgc:174574"/>
    <property type="match status" value="1"/>
</dbReference>
<comment type="caution">
    <text evidence="10">The sequence shown here is derived from an EMBL/GenBank/DDBJ whole genome shotgun (WGS) entry which is preliminary data.</text>
</comment>
<feature type="compositionally biased region" description="Polar residues" evidence="8">
    <location>
        <begin position="383"/>
        <end position="397"/>
    </location>
</feature>
<feature type="domain" description="C2H2-type" evidence="9">
    <location>
        <begin position="422"/>
        <end position="450"/>
    </location>
</feature>
<dbReference type="InterPro" id="IPR013087">
    <property type="entry name" value="Znf_C2H2_type"/>
</dbReference>
<evidence type="ECO:0000313" key="11">
    <source>
        <dbReference type="Proteomes" id="UP001374579"/>
    </source>
</evidence>
<dbReference type="Gene3D" id="3.30.160.60">
    <property type="entry name" value="Classic Zinc Finger"/>
    <property type="match status" value="7"/>
</dbReference>
<keyword evidence="2" id="KW-0479">Metal-binding</keyword>
<keyword evidence="5" id="KW-0862">Zinc</keyword>
<organism evidence="10 11">
    <name type="scientific">Littorina saxatilis</name>
    <dbReference type="NCBI Taxonomy" id="31220"/>
    <lineage>
        <taxon>Eukaryota</taxon>
        <taxon>Metazoa</taxon>
        <taxon>Spiralia</taxon>
        <taxon>Lophotrochozoa</taxon>
        <taxon>Mollusca</taxon>
        <taxon>Gastropoda</taxon>
        <taxon>Caenogastropoda</taxon>
        <taxon>Littorinimorpha</taxon>
        <taxon>Littorinoidea</taxon>
        <taxon>Littorinidae</taxon>
        <taxon>Littorina</taxon>
    </lineage>
</organism>
<feature type="compositionally biased region" description="Polar residues" evidence="8">
    <location>
        <begin position="561"/>
        <end position="575"/>
    </location>
</feature>
<dbReference type="PANTHER" id="PTHR24381:SF393">
    <property type="entry name" value="CHROMATIN-LINKED ADAPTOR FOR MSL PROTEINS, ISOFORM B"/>
    <property type="match status" value="1"/>
</dbReference>
<evidence type="ECO:0000256" key="5">
    <source>
        <dbReference type="ARBA" id="ARBA00022833"/>
    </source>
</evidence>
<evidence type="ECO:0000256" key="2">
    <source>
        <dbReference type="ARBA" id="ARBA00022723"/>
    </source>
</evidence>
<keyword evidence="4 7" id="KW-0863">Zinc-finger</keyword>
<feature type="region of interest" description="Disordered" evidence="8">
    <location>
        <begin position="341"/>
        <end position="368"/>
    </location>
</feature>
<protein>
    <recommendedName>
        <fullName evidence="9">C2H2-type domain-containing protein</fullName>
    </recommendedName>
</protein>
<dbReference type="FunFam" id="3.30.160.60:FF:000145">
    <property type="entry name" value="Zinc finger protein 574"/>
    <property type="match status" value="1"/>
</dbReference>
<evidence type="ECO:0000313" key="10">
    <source>
        <dbReference type="EMBL" id="KAK7106557.1"/>
    </source>
</evidence>
<feature type="domain" description="C2H2-type" evidence="9">
    <location>
        <begin position="856"/>
        <end position="883"/>
    </location>
</feature>